<feature type="transmembrane region" description="Helical" evidence="7">
    <location>
        <begin position="12"/>
        <end position="32"/>
    </location>
</feature>
<feature type="domain" description="EamA" evidence="8">
    <location>
        <begin position="12"/>
        <end position="139"/>
    </location>
</feature>
<dbReference type="EMBL" id="FONL01000002">
    <property type="protein sequence ID" value="SFE18680.1"/>
    <property type="molecule type" value="Genomic_DNA"/>
</dbReference>
<dbReference type="PANTHER" id="PTHR42920:SF5">
    <property type="entry name" value="EAMA DOMAIN-CONTAINING PROTEIN"/>
    <property type="match status" value="1"/>
</dbReference>
<dbReference type="InterPro" id="IPR051258">
    <property type="entry name" value="Diverse_Substrate_Transporter"/>
</dbReference>
<feature type="transmembrane region" description="Helical" evidence="7">
    <location>
        <begin position="240"/>
        <end position="259"/>
    </location>
</feature>
<feature type="transmembrane region" description="Helical" evidence="7">
    <location>
        <begin position="265"/>
        <end position="284"/>
    </location>
</feature>
<keyword evidence="5 7" id="KW-1133">Transmembrane helix</keyword>
<organism evidence="9 10">
    <name type="scientific">Succiniclasticum ruminis DSM 9236</name>
    <dbReference type="NCBI Taxonomy" id="1123323"/>
    <lineage>
        <taxon>Bacteria</taxon>
        <taxon>Bacillati</taxon>
        <taxon>Bacillota</taxon>
        <taxon>Negativicutes</taxon>
        <taxon>Acidaminococcales</taxon>
        <taxon>Acidaminococcaceae</taxon>
        <taxon>Succiniclasticum</taxon>
    </lineage>
</organism>
<feature type="transmembrane region" description="Helical" evidence="7">
    <location>
        <begin position="38"/>
        <end position="56"/>
    </location>
</feature>
<dbReference type="Proteomes" id="UP000198896">
    <property type="component" value="Unassembled WGS sequence"/>
</dbReference>
<dbReference type="Pfam" id="PF00892">
    <property type="entry name" value="EamA"/>
    <property type="match status" value="2"/>
</dbReference>
<evidence type="ECO:0000256" key="5">
    <source>
        <dbReference type="ARBA" id="ARBA00022989"/>
    </source>
</evidence>
<gene>
    <name evidence="9" type="ORF">SAMN05216245_102199</name>
</gene>
<evidence type="ECO:0000256" key="3">
    <source>
        <dbReference type="ARBA" id="ARBA00022475"/>
    </source>
</evidence>
<feature type="transmembrane region" description="Helical" evidence="7">
    <location>
        <begin position="125"/>
        <end position="144"/>
    </location>
</feature>
<dbReference type="InterPro" id="IPR037185">
    <property type="entry name" value="EmrE-like"/>
</dbReference>
<dbReference type="InterPro" id="IPR000620">
    <property type="entry name" value="EamA_dom"/>
</dbReference>
<feature type="transmembrane region" description="Helical" evidence="7">
    <location>
        <begin position="68"/>
        <end position="89"/>
    </location>
</feature>
<dbReference type="PANTHER" id="PTHR42920">
    <property type="entry name" value="OS03G0707200 PROTEIN-RELATED"/>
    <property type="match status" value="1"/>
</dbReference>
<keyword evidence="10" id="KW-1185">Reference proteome</keyword>
<evidence type="ECO:0000256" key="4">
    <source>
        <dbReference type="ARBA" id="ARBA00022692"/>
    </source>
</evidence>
<comment type="subcellular location">
    <subcellularLocation>
        <location evidence="1">Cell membrane</location>
        <topology evidence="1">Multi-pass membrane protein</topology>
    </subcellularLocation>
</comment>
<keyword evidence="4 7" id="KW-0812">Transmembrane</keyword>
<dbReference type="Gene3D" id="1.10.3730.20">
    <property type="match status" value="2"/>
</dbReference>
<comment type="similarity">
    <text evidence="2">Belongs to the EamA transporter family.</text>
</comment>
<feature type="transmembrane region" description="Helical" evidence="7">
    <location>
        <begin position="210"/>
        <end position="228"/>
    </location>
</feature>
<evidence type="ECO:0000313" key="9">
    <source>
        <dbReference type="EMBL" id="SFE18680.1"/>
    </source>
</evidence>
<dbReference type="RefSeq" id="WP_093912777.1">
    <property type="nucleotide sequence ID" value="NZ_FONL01000002.1"/>
</dbReference>
<dbReference type="OrthoDB" id="9814238at2"/>
<keyword evidence="6 7" id="KW-0472">Membrane</keyword>
<dbReference type="SUPFAM" id="SSF103481">
    <property type="entry name" value="Multidrug resistance efflux transporter EmrE"/>
    <property type="match status" value="2"/>
</dbReference>
<feature type="domain" description="EamA" evidence="8">
    <location>
        <begin position="150"/>
        <end position="280"/>
    </location>
</feature>
<evidence type="ECO:0000259" key="8">
    <source>
        <dbReference type="Pfam" id="PF00892"/>
    </source>
</evidence>
<proteinExistence type="inferred from homology"/>
<feature type="transmembrane region" description="Helical" evidence="7">
    <location>
        <begin position="181"/>
        <end position="204"/>
    </location>
</feature>
<dbReference type="STRING" id="1123323.SAMN05216245_102199"/>
<evidence type="ECO:0000256" key="7">
    <source>
        <dbReference type="SAM" id="Phobius"/>
    </source>
</evidence>
<feature type="transmembrane region" description="Helical" evidence="7">
    <location>
        <begin position="150"/>
        <end position="169"/>
    </location>
</feature>
<protein>
    <submittedName>
        <fullName evidence="9">Threonine/homoserine efflux transporter RhtA</fullName>
    </submittedName>
</protein>
<evidence type="ECO:0000313" key="10">
    <source>
        <dbReference type="Proteomes" id="UP000198896"/>
    </source>
</evidence>
<evidence type="ECO:0000256" key="2">
    <source>
        <dbReference type="ARBA" id="ARBA00007362"/>
    </source>
</evidence>
<sequence>MNNKNAGIFYGMYILSMLLFGTNGYLVAHISLQSSQIVLVRTLIGGLVLSAMVLMQKDFSFSRIKPELGNLLAGGIALGLNWVTLFAAYRMLNVSLATLIYYAGPMLVLLFSPWLFREKLTKRKLVAVMIVAAGLLCITGSIAAGKLSMAGLFTAIGSALFYAGLIVFNKRIRNTSGLQTAAVELDVAFVVVLLYVLFASGLSYPMTADIPYLLIIGLMNTGLAYFLYFTGMQRLPAQSVALISYIDPVSALLFSAWLLNESMTMLQIAGAVFIIGGAIVGELVEK</sequence>
<evidence type="ECO:0000256" key="6">
    <source>
        <dbReference type="ARBA" id="ARBA00023136"/>
    </source>
</evidence>
<evidence type="ECO:0000256" key="1">
    <source>
        <dbReference type="ARBA" id="ARBA00004651"/>
    </source>
</evidence>
<keyword evidence="3" id="KW-1003">Cell membrane</keyword>
<reference evidence="9 10" key="1">
    <citation type="submission" date="2016-10" db="EMBL/GenBank/DDBJ databases">
        <authorList>
            <person name="de Groot N.N."/>
        </authorList>
    </citation>
    <scope>NUCLEOTIDE SEQUENCE [LARGE SCALE GENOMIC DNA]</scope>
    <source>
        <strain evidence="9 10">DSM 9236</strain>
    </source>
</reference>
<dbReference type="GO" id="GO:0005886">
    <property type="term" value="C:plasma membrane"/>
    <property type="evidence" value="ECO:0007669"/>
    <property type="project" value="UniProtKB-SubCell"/>
</dbReference>
<accession>A0A1I1YL00</accession>
<dbReference type="AlphaFoldDB" id="A0A1I1YL00"/>
<feature type="transmembrane region" description="Helical" evidence="7">
    <location>
        <begin position="95"/>
        <end position="116"/>
    </location>
</feature>
<name>A0A1I1YL00_9FIRM</name>